<accession>A0ABV9KLE7</accession>
<sequence>MPTRHIRKIKATAPRPTRAAALLVFLVLSAPFALIALAEALL</sequence>
<feature type="transmembrane region" description="Helical" evidence="1">
    <location>
        <begin position="20"/>
        <end position="38"/>
    </location>
</feature>
<dbReference type="RefSeq" id="WP_380719384.1">
    <property type="nucleotide sequence ID" value="NZ_JBHSGI010000024.1"/>
</dbReference>
<proteinExistence type="predicted"/>
<keyword evidence="1" id="KW-1133">Transmembrane helix</keyword>
<evidence type="ECO:0000256" key="1">
    <source>
        <dbReference type="SAM" id="Phobius"/>
    </source>
</evidence>
<protein>
    <submittedName>
        <fullName evidence="2">Uncharacterized protein</fullName>
    </submittedName>
</protein>
<keyword evidence="1" id="KW-0812">Transmembrane</keyword>
<evidence type="ECO:0000313" key="2">
    <source>
        <dbReference type="EMBL" id="MFC4670411.1"/>
    </source>
</evidence>
<keyword evidence="1" id="KW-0472">Membrane</keyword>
<reference evidence="3" key="1">
    <citation type="journal article" date="2019" name="Int. J. Syst. Evol. Microbiol.">
        <title>The Global Catalogue of Microorganisms (GCM) 10K type strain sequencing project: providing services to taxonomists for standard genome sequencing and annotation.</title>
        <authorList>
            <consortium name="The Broad Institute Genomics Platform"/>
            <consortium name="The Broad Institute Genome Sequencing Center for Infectious Disease"/>
            <person name="Wu L."/>
            <person name="Ma J."/>
        </authorList>
    </citation>
    <scope>NUCLEOTIDE SEQUENCE [LARGE SCALE GENOMIC DNA]</scope>
    <source>
        <strain evidence="3">CGMCC 4.7283</strain>
    </source>
</reference>
<name>A0ABV9KLE7_9RHOB</name>
<comment type="caution">
    <text evidence="2">The sequence shown here is derived from an EMBL/GenBank/DDBJ whole genome shotgun (WGS) entry which is preliminary data.</text>
</comment>
<keyword evidence="3" id="KW-1185">Reference proteome</keyword>
<evidence type="ECO:0000313" key="3">
    <source>
        <dbReference type="Proteomes" id="UP001595973"/>
    </source>
</evidence>
<dbReference type="EMBL" id="JBHSGI010000024">
    <property type="protein sequence ID" value="MFC4670411.1"/>
    <property type="molecule type" value="Genomic_DNA"/>
</dbReference>
<organism evidence="2 3">
    <name type="scientific">Seohaeicola nanhaiensis</name>
    <dbReference type="NCBI Taxonomy" id="1387282"/>
    <lineage>
        <taxon>Bacteria</taxon>
        <taxon>Pseudomonadati</taxon>
        <taxon>Pseudomonadota</taxon>
        <taxon>Alphaproteobacteria</taxon>
        <taxon>Rhodobacterales</taxon>
        <taxon>Roseobacteraceae</taxon>
        <taxon>Seohaeicola</taxon>
    </lineage>
</organism>
<dbReference type="Proteomes" id="UP001595973">
    <property type="component" value="Unassembled WGS sequence"/>
</dbReference>
<gene>
    <name evidence="2" type="ORF">ACFO5X_17740</name>
</gene>